<organism evidence="2 3">
    <name type="scientific">Streptomyces violaceolatus</name>
    <dbReference type="NCBI Taxonomy" id="67378"/>
    <lineage>
        <taxon>Bacteria</taxon>
        <taxon>Bacillati</taxon>
        <taxon>Actinomycetota</taxon>
        <taxon>Actinomycetes</taxon>
        <taxon>Kitasatosporales</taxon>
        <taxon>Streptomycetaceae</taxon>
        <taxon>Streptomyces</taxon>
        <taxon>Streptomyces violaceoruber group</taxon>
    </lineage>
</organism>
<gene>
    <name evidence="2" type="ORF">GCM10010310_63930</name>
</gene>
<sequence length="224" mass="23557">MVGQVRNPSANLTDGQFGEAAADKARLMAVVDHYVSVKRAPAPGATARWPGNKQFDDVLLGRRYRLRTRPGVAGRWLGGPKPAFDLMLNRQTGAPAENAAGNSGYHKLRNTKACRAADWWCASAPGGRGRGVPGCVSARGAGVCGQTDSVYRPAAGQGAEVVVGDHVAPGREVKRSCGAGRNDVDHGARRWVFDLFAQAQQERGAEQSGAVDGEVGWGDRVGGP</sequence>
<evidence type="ECO:0000313" key="2">
    <source>
        <dbReference type="EMBL" id="GAA2698391.1"/>
    </source>
</evidence>
<name>A0ABN3TCU3_9ACTN</name>
<comment type="caution">
    <text evidence="2">The sequence shown here is derived from an EMBL/GenBank/DDBJ whole genome shotgun (WGS) entry which is preliminary data.</text>
</comment>
<dbReference type="EMBL" id="BAAASK010000027">
    <property type="protein sequence ID" value="GAA2698391.1"/>
    <property type="molecule type" value="Genomic_DNA"/>
</dbReference>
<feature type="compositionally biased region" description="Gly residues" evidence="1">
    <location>
        <begin position="215"/>
        <end position="224"/>
    </location>
</feature>
<dbReference type="Proteomes" id="UP001499989">
    <property type="component" value="Unassembled WGS sequence"/>
</dbReference>
<accession>A0ABN3TCU3</accession>
<evidence type="ECO:0000256" key="1">
    <source>
        <dbReference type="SAM" id="MobiDB-lite"/>
    </source>
</evidence>
<reference evidence="2 3" key="1">
    <citation type="journal article" date="2019" name="Int. J. Syst. Evol. Microbiol.">
        <title>The Global Catalogue of Microorganisms (GCM) 10K type strain sequencing project: providing services to taxonomists for standard genome sequencing and annotation.</title>
        <authorList>
            <consortium name="The Broad Institute Genomics Platform"/>
            <consortium name="The Broad Institute Genome Sequencing Center for Infectious Disease"/>
            <person name="Wu L."/>
            <person name="Ma J."/>
        </authorList>
    </citation>
    <scope>NUCLEOTIDE SEQUENCE [LARGE SCALE GENOMIC DNA]</scope>
    <source>
        <strain evidence="2 3">JCM 4531</strain>
    </source>
</reference>
<keyword evidence="3" id="KW-1185">Reference proteome</keyword>
<feature type="region of interest" description="Disordered" evidence="1">
    <location>
        <begin position="203"/>
        <end position="224"/>
    </location>
</feature>
<proteinExistence type="predicted"/>
<evidence type="ECO:0000313" key="3">
    <source>
        <dbReference type="Proteomes" id="UP001499989"/>
    </source>
</evidence>
<protein>
    <submittedName>
        <fullName evidence="2">Uncharacterized protein</fullName>
    </submittedName>
</protein>